<gene>
    <name evidence="3" type="ORF">Acr_07g0013840</name>
</gene>
<keyword evidence="1" id="KW-0175">Coiled coil</keyword>
<evidence type="ECO:0000313" key="3">
    <source>
        <dbReference type="EMBL" id="GFY91188.1"/>
    </source>
</evidence>
<evidence type="ECO:0000256" key="2">
    <source>
        <dbReference type="SAM" id="MobiDB-lite"/>
    </source>
</evidence>
<sequence length="271" mass="30024">MFQKCFAPNRERIVSSGGDNAEDEPSEGAAVVVGNKGESYHSRDERSRCEHSRARQRELKFELKLKSYVITMAPLRAQIGWDVKENYLEEALLKSGRIQGQELMAKSTLAAKGIGQGTTSPPEAKRKATWKFATPPSKEEDNKAASVVAAKEGTSTNLITSLGPRATILKSSTTTKKFLENVIPPFDKEEAASLEGEITQAYKFASDLEGQMAELKVQEQQTAEELTKARDNREAIVEKLAKLEVVVAELRNNEARSKRLAIEEFQSSNDF</sequence>
<feature type="coiled-coil region" evidence="1">
    <location>
        <begin position="205"/>
        <end position="253"/>
    </location>
</feature>
<evidence type="ECO:0000313" key="4">
    <source>
        <dbReference type="Proteomes" id="UP000585474"/>
    </source>
</evidence>
<protein>
    <submittedName>
        <fullName evidence="3">Uncharacterized protein</fullName>
    </submittedName>
</protein>
<comment type="caution">
    <text evidence="3">The sequence shown here is derived from an EMBL/GenBank/DDBJ whole genome shotgun (WGS) entry which is preliminary data.</text>
</comment>
<dbReference type="EMBL" id="BJWL01000007">
    <property type="protein sequence ID" value="GFY91188.1"/>
    <property type="molecule type" value="Genomic_DNA"/>
</dbReference>
<evidence type="ECO:0000256" key="1">
    <source>
        <dbReference type="SAM" id="Coils"/>
    </source>
</evidence>
<keyword evidence="4" id="KW-1185">Reference proteome</keyword>
<proteinExistence type="predicted"/>
<dbReference type="AlphaFoldDB" id="A0A7J0EXP6"/>
<name>A0A7J0EXP6_9ERIC</name>
<accession>A0A7J0EXP6</accession>
<feature type="region of interest" description="Disordered" evidence="2">
    <location>
        <begin position="13"/>
        <end position="52"/>
    </location>
</feature>
<organism evidence="3 4">
    <name type="scientific">Actinidia rufa</name>
    <dbReference type="NCBI Taxonomy" id="165716"/>
    <lineage>
        <taxon>Eukaryota</taxon>
        <taxon>Viridiplantae</taxon>
        <taxon>Streptophyta</taxon>
        <taxon>Embryophyta</taxon>
        <taxon>Tracheophyta</taxon>
        <taxon>Spermatophyta</taxon>
        <taxon>Magnoliopsida</taxon>
        <taxon>eudicotyledons</taxon>
        <taxon>Gunneridae</taxon>
        <taxon>Pentapetalae</taxon>
        <taxon>asterids</taxon>
        <taxon>Ericales</taxon>
        <taxon>Actinidiaceae</taxon>
        <taxon>Actinidia</taxon>
    </lineage>
</organism>
<feature type="compositionally biased region" description="Basic and acidic residues" evidence="2">
    <location>
        <begin position="38"/>
        <end position="52"/>
    </location>
</feature>
<dbReference type="Proteomes" id="UP000585474">
    <property type="component" value="Unassembled WGS sequence"/>
</dbReference>
<reference evidence="3 4" key="1">
    <citation type="submission" date="2019-07" db="EMBL/GenBank/DDBJ databases">
        <title>De Novo Assembly of kiwifruit Actinidia rufa.</title>
        <authorList>
            <person name="Sugita-Konishi S."/>
            <person name="Sato K."/>
            <person name="Mori E."/>
            <person name="Abe Y."/>
            <person name="Kisaki G."/>
            <person name="Hamano K."/>
            <person name="Suezawa K."/>
            <person name="Otani M."/>
            <person name="Fukuda T."/>
            <person name="Manabe T."/>
            <person name="Gomi K."/>
            <person name="Tabuchi M."/>
            <person name="Akimitsu K."/>
            <person name="Kataoka I."/>
        </authorList>
    </citation>
    <scope>NUCLEOTIDE SEQUENCE [LARGE SCALE GENOMIC DNA]</scope>
    <source>
        <strain evidence="4">cv. Fuchu</strain>
    </source>
</reference>